<keyword evidence="3" id="KW-1185">Reference proteome</keyword>
<evidence type="ECO:0000313" key="2">
    <source>
        <dbReference type="EMBL" id="PRX96241.1"/>
    </source>
</evidence>
<evidence type="ECO:0000256" key="1">
    <source>
        <dbReference type="SAM" id="MobiDB-lite"/>
    </source>
</evidence>
<dbReference type="Proteomes" id="UP000237846">
    <property type="component" value="Unassembled WGS sequence"/>
</dbReference>
<dbReference type="AlphaFoldDB" id="A0A2T0PXI3"/>
<reference evidence="2 3" key="1">
    <citation type="submission" date="2018-03" db="EMBL/GenBank/DDBJ databases">
        <title>Genomic Encyclopedia of Archaeal and Bacterial Type Strains, Phase II (KMG-II): from individual species to whole genera.</title>
        <authorList>
            <person name="Goeker M."/>
        </authorList>
    </citation>
    <scope>NUCLEOTIDE SEQUENCE [LARGE SCALE GENOMIC DNA]</scope>
    <source>
        <strain evidence="2 3">DSM 45601</strain>
    </source>
</reference>
<dbReference type="EMBL" id="PVZC01000008">
    <property type="protein sequence ID" value="PRX96241.1"/>
    <property type="molecule type" value="Genomic_DNA"/>
</dbReference>
<dbReference type="GO" id="GO:0006310">
    <property type="term" value="P:DNA recombination"/>
    <property type="evidence" value="ECO:0007669"/>
    <property type="project" value="InterPro"/>
</dbReference>
<dbReference type="Gene3D" id="1.10.443.10">
    <property type="entry name" value="Intergrase catalytic core"/>
    <property type="match status" value="1"/>
</dbReference>
<proteinExistence type="predicted"/>
<sequence length="568" mass="63429">MIEEPLAVAFVFSNGTRYTLDLHHLPCPRLVRDLAGGLAAMTHPHGRVDARQTAVKYRMAIGQLSRTLDEAGFTGSAGELTKARLIEFWLAHRPQVEQVSRQVLRSLDAHRPGLLRPEVSHYLSGPPLRRRPTPRPLRPYSPTEWDRLRCCCEEIIAEAMADQRAALAAAETGQDPRVGGWRPMANRLWLLRRHGPMNYTEIAAHLSVSRKSVREGSPHQAARRLFPTMRVVVAFRVLLGMTSGIVPDGLQDLRLEDVDWAGDARVLLEYVKGRTRREGLNLPAEAVRVLRHWLDYSALVRPFAAAPVRSALWLVHFTQGSERVAVPSLNRSAMHSWVRAQALTGDDGRPFSLHRHRFRTTFEQRRDKSAWTGRATIDPNHSAKVEGDHYLAPTSRAQIDALATVIEEAQADLVRKAHTPMVLSTENAADAARQFPDQIQHLALTDEVIQELAGGRRDVFTAACADQLAGLHGPKGRPCPARPWVCLLCPLAVFAPRHAPNLLRLKAFFARQFRQMTMPQFSAVFGPYAHRLDSDILPKFAPAVLAAAATEVGDRDDELPLRPEETTQ</sequence>
<dbReference type="GO" id="GO:0015074">
    <property type="term" value="P:DNA integration"/>
    <property type="evidence" value="ECO:0007669"/>
    <property type="project" value="InterPro"/>
</dbReference>
<dbReference type="OrthoDB" id="4308266at2"/>
<organism evidence="2 3">
    <name type="scientific">Allonocardiopsis opalescens</name>
    <dbReference type="NCBI Taxonomy" id="1144618"/>
    <lineage>
        <taxon>Bacteria</taxon>
        <taxon>Bacillati</taxon>
        <taxon>Actinomycetota</taxon>
        <taxon>Actinomycetes</taxon>
        <taxon>Streptosporangiales</taxon>
        <taxon>Allonocardiopsis</taxon>
    </lineage>
</organism>
<comment type="caution">
    <text evidence="2">The sequence shown here is derived from an EMBL/GenBank/DDBJ whole genome shotgun (WGS) entry which is preliminary data.</text>
</comment>
<dbReference type="RefSeq" id="WP_106251012.1">
    <property type="nucleotide sequence ID" value="NZ_PVZC01000008.1"/>
</dbReference>
<dbReference type="GO" id="GO:0003677">
    <property type="term" value="F:DNA binding"/>
    <property type="evidence" value="ECO:0007669"/>
    <property type="project" value="InterPro"/>
</dbReference>
<evidence type="ECO:0000313" key="3">
    <source>
        <dbReference type="Proteomes" id="UP000237846"/>
    </source>
</evidence>
<dbReference type="InterPro" id="IPR013762">
    <property type="entry name" value="Integrase-like_cat_sf"/>
</dbReference>
<accession>A0A2T0PXI3</accession>
<protein>
    <recommendedName>
        <fullName evidence="4">Phage integrase family protein</fullName>
    </recommendedName>
</protein>
<evidence type="ECO:0008006" key="4">
    <source>
        <dbReference type="Google" id="ProtNLM"/>
    </source>
</evidence>
<gene>
    <name evidence="2" type="ORF">CLV72_108248</name>
</gene>
<name>A0A2T0PXI3_9ACTN</name>
<feature type="region of interest" description="Disordered" evidence="1">
    <location>
        <begin position="118"/>
        <end position="137"/>
    </location>
</feature>